<dbReference type="InterPro" id="IPR017907">
    <property type="entry name" value="Znf_RING_CS"/>
</dbReference>
<dbReference type="InterPro" id="IPR003879">
    <property type="entry name" value="Butyrophylin_SPRY"/>
</dbReference>
<dbReference type="PROSITE" id="PS50188">
    <property type="entry name" value="B302_SPRY"/>
    <property type="match status" value="1"/>
</dbReference>
<dbReference type="Pfam" id="PF00643">
    <property type="entry name" value="zf-B_box"/>
    <property type="match status" value="1"/>
</dbReference>
<dbReference type="GO" id="GO:0005737">
    <property type="term" value="C:cytoplasm"/>
    <property type="evidence" value="ECO:0007669"/>
    <property type="project" value="UniProtKB-SubCell"/>
</dbReference>
<sequence length="462" mass="52593">MAVSWSALRQELSCPVCRDIFTDPVLLPCSHSLCNVCIVEWWRTKGVRQCPVCKTVSSSRPPPRNLVLKNLCEAFQLEVDSGLMCSLHTEKFKLYCEDHRLPVCVVCRYSREHAGHRLTPVDEAAQVHRNAFLASLAPLREKAKLFRDMKVNCEQLHKVIRSQTQETERTIREEFQVLREFLQTEEEVRVAALKEEGGRKRNMMKGKIAGLTREINALESTIKDLEGGLADDDLCFLKKVSTLATEAQRPLPDDPQQVTGALIDVAKYLGNMRWNVWCKMKEIVSYTPVILNPNTAHQDLHIDQCLTNVRSGSTQTLPSIPERIEQHRCVLGFDGYSSGSHSWDVEVGDNHVWALGVVATDAQRMGDIVSGLWMLRFCNGKFTAFSPSRPVSVLQLKDRPQRIRVQLDLNRGKLVFSNQDCDTVIHTFTHIFTGRLFPYFNTWNNVPLRILPRKLSLMVTPL</sequence>
<comment type="subcellular location">
    <subcellularLocation>
        <location evidence="1">Cytoplasm</location>
    </subcellularLocation>
</comment>
<reference evidence="12" key="2">
    <citation type="submission" date="2025-08" db="UniProtKB">
        <authorList>
            <consortium name="Ensembl"/>
        </authorList>
    </citation>
    <scope>IDENTIFICATION</scope>
</reference>
<protein>
    <recommendedName>
        <fullName evidence="14">Tripartite motif containing 35-12</fullName>
    </recommendedName>
</protein>
<dbReference type="PROSITE" id="PS00518">
    <property type="entry name" value="ZF_RING_1"/>
    <property type="match status" value="1"/>
</dbReference>
<dbReference type="InterPro" id="IPR003877">
    <property type="entry name" value="SPRY_dom"/>
</dbReference>
<name>A0A3Q1IIB4_ANATE</name>
<accession>A0A3Q1IIB4</accession>
<evidence type="ECO:0000256" key="8">
    <source>
        <dbReference type="SAM" id="Coils"/>
    </source>
</evidence>
<dbReference type="PROSITE" id="PS50089">
    <property type="entry name" value="ZF_RING_2"/>
    <property type="match status" value="1"/>
</dbReference>
<dbReference type="OrthoDB" id="6105938at2759"/>
<feature type="domain" description="B30.2/SPRY" evidence="11">
    <location>
        <begin position="269"/>
        <end position="457"/>
    </location>
</feature>
<proteinExistence type="inferred from homology"/>
<feature type="coiled-coil region" evidence="8">
    <location>
        <begin position="201"/>
        <end position="228"/>
    </location>
</feature>
<dbReference type="Pfam" id="PF00622">
    <property type="entry name" value="SPRY"/>
    <property type="match status" value="1"/>
</dbReference>
<evidence type="ECO:0000259" key="11">
    <source>
        <dbReference type="PROSITE" id="PS50188"/>
    </source>
</evidence>
<dbReference type="SUPFAM" id="SSF57845">
    <property type="entry name" value="B-box zinc-binding domain"/>
    <property type="match status" value="1"/>
</dbReference>
<dbReference type="Gene3D" id="3.30.40.10">
    <property type="entry name" value="Zinc/RING finger domain, C3HC4 (zinc finger)"/>
    <property type="match status" value="1"/>
</dbReference>
<evidence type="ECO:0000256" key="1">
    <source>
        <dbReference type="ARBA" id="ARBA00004496"/>
    </source>
</evidence>
<dbReference type="Gene3D" id="3.30.160.60">
    <property type="entry name" value="Classic Zinc Finger"/>
    <property type="match status" value="1"/>
</dbReference>
<dbReference type="InterPro" id="IPR013320">
    <property type="entry name" value="ConA-like_dom_sf"/>
</dbReference>
<evidence type="ECO:0000256" key="6">
    <source>
        <dbReference type="ARBA" id="ARBA00022833"/>
    </source>
</evidence>
<dbReference type="PANTHER" id="PTHR24103">
    <property type="entry name" value="E3 UBIQUITIN-PROTEIN LIGASE TRIM"/>
    <property type="match status" value="1"/>
</dbReference>
<evidence type="ECO:0000313" key="13">
    <source>
        <dbReference type="Proteomes" id="UP000265040"/>
    </source>
</evidence>
<dbReference type="SMART" id="SM00589">
    <property type="entry name" value="PRY"/>
    <property type="match status" value="1"/>
</dbReference>
<dbReference type="Pfam" id="PF00097">
    <property type="entry name" value="zf-C3HC4"/>
    <property type="match status" value="1"/>
</dbReference>
<dbReference type="GeneTree" id="ENSGT00970000193381"/>
<dbReference type="Pfam" id="PF13765">
    <property type="entry name" value="PRY"/>
    <property type="match status" value="1"/>
</dbReference>
<dbReference type="GO" id="GO:0008270">
    <property type="term" value="F:zinc ion binding"/>
    <property type="evidence" value="ECO:0007669"/>
    <property type="project" value="UniProtKB-KW"/>
</dbReference>
<dbReference type="InterPro" id="IPR043136">
    <property type="entry name" value="B30.2/SPRY_sf"/>
</dbReference>
<dbReference type="InterPro" id="IPR001870">
    <property type="entry name" value="B30.2/SPRY"/>
</dbReference>
<dbReference type="SUPFAM" id="SSF49899">
    <property type="entry name" value="Concanavalin A-like lectins/glucanases"/>
    <property type="match status" value="1"/>
</dbReference>
<evidence type="ECO:0000256" key="7">
    <source>
        <dbReference type="PROSITE-ProRule" id="PRU00024"/>
    </source>
</evidence>
<dbReference type="InParanoid" id="A0A3Q1IIB4"/>
<evidence type="ECO:0008006" key="14">
    <source>
        <dbReference type="Google" id="ProtNLM"/>
    </source>
</evidence>
<keyword evidence="13" id="KW-1185">Reference proteome</keyword>
<dbReference type="InterPro" id="IPR001841">
    <property type="entry name" value="Znf_RING"/>
</dbReference>
<dbReference type="STRING" id="64144.ENSATEP00000017423"/>
<dbReference type="AlphaFoldDB" id="A0A3Q1IIB4"/>
<dbReference type="InterPro" id="IPR000315">
    <property type="entry name" value="Znf_B-box"/>
</dbReference>
<dbReference type="SMART" id="SM00184">
    <property type="entry name" value="RING"/>
    <property type="match status" value="1"/>
</dbReference>
<evidence type="ECO:0000259" key="9">
    <source>
        <dbReference type="PROSITE" id="PS50089"/>
    </source>
</evidence>
<reference evidence="12" key="1">
    <citation type="submission" date="2021-04" db="EMBL/GenBank/DDBJ databases">
        <authorList>
            <consortium name="Wellcome Sanger Institute Data Sharing"/>
        </authorList>
    </citation>
    <scope>NUCLEOTIDE SEQUENCE [LARGE SCALE GENOMIC DNA]</scope>
</reference>
<organism evidence="12 13">
    <name type="scientific">Anabas testudineus</name>
    <name type="common">Climbing perch</name>
    <name type="synonym">Anthias testudineus</name>
    <dbReference type="NCBI Taxonomy" id="64144"/>
    <lineage>
        <taxon>Eukaryota</taxon>
        <taxon>Metazoa</taxon>
        <taxon>Chordata</taxon>
        <taxon>Craniata</taxon>
        <taxon>Vertebrata</taxon>
        <taxon>Euteleostomi</taxon>
        <taxon>Actinopterygii</taxon>
        <taxon>Neopterygii</taxon>
        <taxon>Teleostei</taxon>
        <taxon>Neoteleostei</taxon>
        <taxon>Acanthomorphata</taxon>
        <taxon>Anabantaria</taxon>
        <taxon>Anabantiformes</taxon>
        <taxon>Anabantoidei</taxon>
        <taxon>Anabantidae</taxon>
        <taxon>Anabas</taxon>
    </lineage>
</organism>
<evidence type="ECO:0000256" key="3">
    <source>
        <dbReference type="ARBA" id="ARBA00022490"/>
    </source>
</evidence>
<dbReference type="InterPro" id="IPR013083">
    <property type="entry name" value="Znf_RING/FYVE/PHD"/>
</dbReference>
<dbReference type="CDD" id="cd12893">
    <property type="entry name" value="SPRY_PRY_TRIM35"/>
    <property type="match status" value="1"/>
</dbReference>
<evidence type="ECO:0000313" key="12">
    <source>
        <dbReference type="Ensembl" id="ENSATEP00000017423.1"/>
    </source>
</evidence>
<keyword evidence="6" id="KW-0862">Zinc</keyword>
<dbReference type="SUPFAM" id="SSF57850">
    <property type="entry name" value="RING/U-box"/>
    <property type="match status" value="1"/>
</dbReference>
<dbReference type="PROSITE" id="PS50119">
    <property type="entry name" value="ZF_BBOX"/>
    <property type="match status" value="1"/>
</dbReference>
<evidence type="ECO:0000256" key="5">
    <source>
        <dbReference type="ARBA" id="ARBA00022771"/>
    </source>
</evidence>
<comment type="similarity">
    <text evidence="2">Belongs to the TRIM/RBCC family.</text>
</comment>
<keyword evidence="8" id="KW-0175">Coiled coil</keyword>
<keyword evidence="5 7" id="KW-0863">Zinc-finger</keyword>
<feature type="domain" description="RING-type" evidence="9">
    <location>
        <begin position="14"/>
        <end position="54"/>
    </location>
</feature>
<dbReference type="Ensembl" id="ENSATET00000017715.2">
    <property type="protein sequence ID" value="ENSATEP00000017423.1"/>
    <property type="gene ID" value="ENSATEG00000012132.2"/>
</dbReference>
<dbReference type="PRINTS" id="PR01407">
    <property type="entry name" value="BUTYPHLNCDUF"/>
</dbReference>
<dbReference type="Gene3D" id="2.60.120.920">
    <property type="match status" value="1"/>
</dbReference>
<evidence type="ECO:0000259" key="10">
    <source>
        <dbReference type="PROSITE" id="PS50119"/>
    </source>
</evidence>
<reference evidence="12" key="3">
    <citation type="submission" date="2025-09" db="UniProtKB">
        <authorList>
            <consortium name="Ensembl"/>
        </authorList>
    </citation>
    <scope>IDENTIFICATION</scope>
</reference>
<dbReference type="OMA" id="HGKFTAF"/>
<dbReference type="InterPro" id="IPR006574">
    <property type="entry name" value="PRY"/>
</dbReference>
<dbReference type="Proteomes" id="UP000265040">
    <property type="component" value="Chromosome 21"/>
</dbReference>
<keyword evidence="4" id="KW-0479">Metal-binding</keyword>
<dbReference type="InterPro" id="IPR050143">
    <property type="entry name" value="TRIM/RBCC"/>
</dbReference>
<evidence type="ECO:0000256" key="2">
    <source>
        <dbReference type="ARBA" id="ARBA00008518"/>
    </source>
</evidence>
<keyword evidence="3" id="KW-0963">Cytoplasm</keyword>
<dbReference type="InterPro" id="IPR018957">
    <property type="entry name" value="Znf_C3HC4_RING-type"/>
</dbReference>
<dbReference type="SMART" id="SM00336">
    <property type="entry name" value="BBOX"/>
    <property type="match status" value="1"/>
</dbReference>
<evidence type="ECO:0000256" key="4">
    <source>
        <dbReference type="ARBA" id="ARBA00022723"/>
    </source>
</evidence>
<feature type="domain" description="B box-type" evidence="10">
    <location>
        <begin position="80"/>
        <end position="121"/>
    </location>
</feature>